<dbReference type="VEuPathDB" id="FungiDB:Z519_05413"/>
<evidence type="ECO:0000256" key="1">
    <source>
        <dbReference type="SAM" id="MobiDB-lite"/>
    </source>
</evidence>
<organism evidence="2 3">
    <name type="scientific">Cladophialophora bantiana (strain ATCC 10958 / CBS 173.52 / CDC B-1940 / NIH 8579)</name>
    <name type="common">Xylohypha bantiana</name>
    <dbReference type="NCBI Taxonomy" id="1442370"/>
    <lineage>
        <taxon>Eukaryota</taxon>
        <taxon>Fungi</taxon>
        <taxon>Dikarya</taxon>
        <taxon>Ascomycota</taxon>
        <taxon>Pezizomycotina</taxon>
        <taxon>Eurotiomycetes</taxon>
        <taxon>Chaetothyriomycetidae</taxon>
        <taxon>Chaetothyriales</taxon>
        <taxon>Herpotrichiellaceae</taxon>
        <taxon>Cladophialophora</taxon>
    </lineage>
</organism>
<evidence type="ECO:0000313" key="2">
    <source>
        <dbReference type="EMBL" id="KIW94097.1"/>
    </source>
</evidence>
<dbReference type="AlphaFoldDB" id="A0A0D2G685"/>
<reference evidence="2" key="1">
    <citation type="submission" date="2015-01" db="EMBL/GenBank/DDBJ databases">
        <title>The Genome Sequence of Cladophialophora bantiana CBS 173.52.</title>
        <authorList>
            <consortium name="The Broad Institute Genomics Platform"/>
            <person name="Cuomo C."/>
            <person name="de Hoog S."/>
            <person name="Gorbushina A."/>
            <person name="Stielow B."/>
            <person name="Teixiera M."/>
            <person name="Abouelleil A."/>
            <person name="Chapman S.B."/>
            <person name="Priest M."/>
            <person name="Young S.K."/>
            <person name="Wortman J."/>
            <person name="Nusbaum C."/>
            <person name="Birren B."/>
        </authorList>
    </citation>
    <scope>NUCLEOTIDE SEQUENCE [LARGE SCALE GENOMIC DNA]</scope>
    <source>
        <strain evidence="2">CBS 173.52</strain>
    </source>
</reference>
<gene>
    <name evidence="2" type="ORF">Z519_05413</name>
</gene>
<dbReference type="EMBL" id="KN846986">
    <property type="protein sequence ID" value="KIW94097.1"/>
    <property type="molecule type" value="Genomic_DNA"/>
</dbReference>
<feature type="region of interest" description="Disordered" evidence="1">
    <location>
        <begin position="67"/>
        <end position="105"/>
    </location>
</feature>
<dbReference type="GeneID" id="27698341"/>
<dbReference type="SUPFAM" id="SSF48403">
    <property type="entry name" value="Ankyrin repeat"/>
    <property type="match status" value="1"/>
</dbReference>
<keyword evidence="3" id="KW-1185">Reference proteome</keyword>
<sequence>MTQFSHYPACKERERPKFAPVPRHIHSEPYYRKNINAYLQYELGPDALQDEGCRVIQECGIQDIPQSADSNYGSGTHNSLPRLPGAGEAVPTATDLQNSPGAESPVENMYSKGMEDSTFMMKLNDCIVIRLIPRKARPGSNIVVVVIDRIMRFAIYRGFIDVSTYLIDHEDASLTAKATMNRTAIFYAAGIGDLNMLRYVFEKMELSFSRNY</sequence>
<dbReference type="HOGENOM" id="CLU_1299569_0_0_1"/>
<dbReference type="Proteomes" id="UP000053789">
    <property type="component" value="Unassembled WGS sequence"/>
</dbReference>
<dbReference type="InterPro" id="IPR036770">
    <property type="entry name" value="Ankyrin_rpt-contain_sf"/>
</dbReference>
<dbReference type="RefSeq" id="XP_016620766.1">
    <property type="nucleotide sequence ID" value="XM_016763153.1"/>
</dbReference>
<evidence type="ECO:0000313" key="3">
    <source>
        <dbReference type="Proteomes" id="UP000053789"/>
    </source>
</evidence>
<proteinExistence type="predicted"/>
<protein>
    <submittedName>
        <fullName evidence="2">Uncharacterized protein</fullName>
    </submittedName>
</protein>
<accession>A0A0D2G685</accession>
<name>A0A0D2G685_CLAB1</name>
<dbReference type="OrthoDB" id="341259at2759"/>
<feature type="compositionally biased region" description="Polar residues" evidence="1">
    <location>
        <begin position="67"/>
        <end position="79"/>
    </location>
</feature>